<proteinExistence type="predicted"/>
<dbReference type="KEGG" id="sacz:AOT14_36430"/>
<dbReference type="GO" id="GO:0005524">
    <property type="term" value="F:ATP binding"/>
    <property type="evidence" value="ECO:0007669"/>
    <property type="project" value="UniProtKB-KW"/>
</dbReference>
<evidence type="ECO:0000313" key="2">
    <source>
        <dbReference type="Proteomes" id="UP000061010"/>
    </source>
</evidence>
<dbReference type="RefSeq" id="WP_054668415.1">
    <property type="nucleotide sequence ID" value="NZ_DAMDNZ010000017.1"/>
</dbReference>
<dbReference type="OrthoDB" id="6050629at2"/>
<dbReference type="AlphaFoldDB" id="A0A0S1B4G1"/>
<dbReference type="Proteomes" id="UP000061010">
    <property type="component" value="Chromosome"/>
</dbReference>
<organism evidence="1 2">
    <name type="scientific">Stenotrophomonas acidaminiphila</name>
    <dbReference type="NCBI Taxonomy" id="128780"/>
    <lineage>
        <taxon>Bacteria</taxon>
        <taxon>Pseudomonadati</taxon>
        <taxon>Pseudomonadota</taxon>
        <taxon>Gammaproteobacteria</taxon>
        <taxon>Lysobacterales</taxon>
        <taxon>Lysobacteraceae</taxon>
        <taxon>Stenotrophomonas</taxon>
    </lineage>
</organism>
<keyword evidence="2" id="KW-1185">Reference proteome</keyword>
<dbReference type="Pfam" id="PF10649">
    <property type="entry name" value="DUF2478"/>
    <property type="match status" value="1"/>
</dbReference>
<protein>
    <submittedName>
        <fullName evidence="1">Molybdenum ABC transporter ATP-binding protein</fullName>
    </submittedName>
</protein>
<gene>
    <name evidence="1" type="ORF">AOT14_36430</name>
</gene>
<evidence type="ECO:0000313" key="1">
    <source>
        <dbReference type="EMBL" id="ALJ29975.1"/>
    </source>
</evidence>
<accession>A0A0S1B4G1</accession>
<dbReference type="InterPro" id="IPR018912">
    <property type="entry name" value="DUF2478"/>
</dbReference>
<sequence>MAELIPVRIAALVHDAGDGPDPDAVLAAFATRQLAAGHRVRGLVALPHEAAPNGKRMVLMDVADRTARYPISQALGAAACGCNLDPRGIADASEVLRRAVREPAELAIANRFGTLEAQGRGMADELLALMLAGIPLLTVVNARYLAAWRDFTGGQARELPPRDDALQRWWDACRTTPALAG</sequence>
<name>A0A0S1B4G1_9GAMM</name>
<keyword evidence="1" id="KW-0067">ATP-binding</keyword>
<dbReference type="EMBL" id="CP012900">
    <property type="protein sequence ID" value="ALJ29975.1"/>
    <property type="molecule type" value="Genomic_DNA"/>
</dbReference>
<reference evidence="1 2" key="1">
    <citation type="journal article" date="2015" name="Genome Announc.">
        <title>Complete Genome Sequencing of Stenotrophomonas acidaminiphila ZAC14D2_NAIMI4_2, a Multidrug-Resistant Strain Isolated from Sediments of a Polluted River in Mexico, Uncovers New Antibiotic Resistance Genes and a Novel Class-II Lasso Peptide Biosynthesis Gene Cluster.</title>
        <authorList>
            <person name="Vinuesa P."/>
            <person name="Ochoa-Sanchez L.E."/>
        </authorList>
    </citation>
    <scope>NUCLEOTIDE SEQUENCE [LARGE SCALE GENOMIC DNA]</scope>
    <source>
        <strain evidence="1 2">ZAC14D2_NAIMI4_2</strain>
    </source>
</reference>
<dbReference type="PATRIC" id="fig|128780.6.peg.3689"/>
<keyword evidence="1" id="KW-0547">Nucleotide-binding</keyword>